<protein>
    <submittedName>
        <fullName evidence="2">Uncharacterized protein</fullName>
    </submittedName>
</protein>
<keyword evidence="3" id="KW-1185">Reference proteome</keyword>
<feature type="region of interest" description="Disordered" evidence="1">
    <location>
        <begin position="20"/>
        <end position="113"/>
    </location>
</feature>
<dbReference type="EnsemblMetazoa" id="SCAU009213-RB">
    <property type="protein sequence ID" value="SCAU009213-PB"/>
    <property type="gene ID" value="SCAU009213"/>
</dbReference>
<accession>A0A1I8PLK8</accession>
<feature type="compositionally biased region" description="Basic and acidic residues" evidence="1">
    <location>
        <begin position="21"/>
        <end position="31"/>
    </location>
</feature>
<gene>
    <name evidence="2" type="primary">106083975</name>
</gene>
<evidence type="ECO:0000313" key="3">
    <source>
        <dbReference type="Proteomes" id="UP000095300"/>
    </source>
</evidence>
<name>A0A1I8PLK8_STOCA</name>
<feature type="compositionally biased region" description="Low complexity" evidence="1">
    <location>
        <begin position="301"/>
        <end position="323"/>
    </location>
</feature>
<dbReference type="AlphaFoldDB" id="A0A1I8PLK8"/>
<organism evidence="2 3">
    <name type="scientific">Stomoxys calcitrans</name>
    <name type="common">Stable fly</name>
    <name type="synonym">Conops calcitrans</name>
    <dbReference type="NCBI Taxonomy" id="35570"/>
    <lineage>
        <taxon>Eukaryota</taxon>
        <taxon>Metazoa</taxon>
        <taxon>Ecdysozoa</taxon>
        <taxon>Arthropoda</taxon>
        <taxon>Hexapoda</taxon>
        <taxon>Insecta</taxon>
        <taxon>Pterygota</taxon>
        <taxon>Neoptera</taxon>
        <taxon>Endopterygota</taxon>
        <taxon>Diptera</taxon>
        <taxon>Brachycera</taxon>
        <taxon>Muscomorpha</taxon>
        <taxon>Muscoidea</taxon>
        <taxon>Muscidae</taxon>
        <taxon>Stomoxys</taxon>
    </lineage>
</organism>
<dbReference type="VEuPathDB" id="VectorBase:SCAU009213"/>
<feature type="region of interest" description="Disordered" evidence="1">
    <location>
        <begin position="254"/>
        <end position="323"/>
    </location>
</feature>
<feature type="compositionally biased region" description="Basic residues" evidence="1">
    <location>
        <begin position="41"/>
        <end position="55"/>
    </location>
</feature>
<reference evidence="2" key="1">
    <citation type="submission" date="2020-05" db="UniProtKB">
        <authorList>
            <consortium name="EnsemblMetazoa"/>
        </authorList>
    </citation>
    <scope>IDENTIFICATION</scope>
    <source>
        <strain evidence="2">USDA</strain>
    </source>
</reference>
<dbReference type="Proteomes" id="UP000095300">
    <property type="component" value="Unassembled WGS sequence"/>
</dbReference>
<proteinExistence type="predicted"/>
<feature type="compositionally biased region" description="Polar residues" evidence="1">
    <location>
        <begin position="92"/>
        <end position="106"/>
    </location>
</feature>
<feature type="compositionally biased region" description="Gly residues" evidence="1">
    <location>
        <begin position="284"/>
        <end position="297"/>
    </location>
</feature>
<evidence type="ECO:0000256" key="1">
    <source>
        <dbReference type="SAM" id="MobiDB-lite"/>
    </source>
</evidence>
<evidence type="ECO:0000313" key="2">
    <source>
        <dbReference type="EnsemblMetazoa" id="SCAU009213-PB"/>
    </source>
</evidence>
<sequence length="323" mass="34511">MGNRVSTLWCRKSNLAIKTNNESEHSSDHNQSKTKTNAFTSHKKRESKRRFRQRRLSLNCMTREADTPPNNEEPVQIHRNSNTLPRRLKLNTADSSKESLASSPNDTKVGENSEIQLPEVSNTNSSVFLPEIPIIAISDENSCENSVDVVDGPLPIPSALFGNLKKTVNVGDSPLASPKTSPLGSYKVLTSTKTDLLTRQKLTCSVATSQVTRMKINTDINTNARMSDFSDSSQSGVISPATSFIENFHKKNGTAATTSSSANTSPSINPSSNIGTTTTSPSINGGGSQIALAGGGRQINTSSSSSSSVKETSSTSSQQVSTS</sequence>
<feature type="compositionally biased region" description="Low complexity" evidence="1">
    <location>
        <begin position="254"/>
        <end position="276"/>
    </location>
</feature>